<name>A0ABY3SBZ9_9BACL</name>
<comment type="catalytic activity">
    <reaction evidence="3">
        <text>3',5'-cyclic UMP + H2O = UMP + H(+)</text>
        <dbReference type="Rhea" id="RHEA:70575"/>
        <dbReference type="ChEBI" id="CHEBI:15377"/>
        <dbReference type="ChEBI" id="CHEBI:15378"/>
        <dbReference type="ChEBI" id="CHEBI:57865"/>
        <dbReference type="ChEBI" id="CHEBI:184387"/>
    </reaction>
    <physiologicalReaction direction="left-to-right" evidence="3">
        <dbReference type="Rhea" id="RHEA:70576"/>
    </physiologicalReaction>
</comment>
<dbReference type="CDD" id="cd07721">
    <property type="entry name" value="yflN-like_MBL-fold"/>
    <property type="match status" value="1"/>
</dbReference>
<dbReference type="RefSeq" id="WP_235117797.1">
    <property type="nucleotide sequence ID" value="NZ_CP090978.1"/>
</dbReference>
<sequence>MRIIQKDTIHQITFYNRQSLSVNCYFVEEEDSLTLVDTAVAAGSHEILQFADKIGKPITRILLTHLHHDHVGGLDALKEMLPDAIVYISGREARLMSGDYTLDPEELDTPILGIIPNNLKTRADVLLKDGDQIGSLIALSAPGHTPGSMAFFDTRNKNLIAGDTFQTEGGIAVAGQLRPLFPFLSKNTWDKQASLASALKLREYSPLLLAVGHGEMLELPCADMDRAIKEAECNLELEK</sequence>
<evidence type="ECO:0000256" key="3">
    <source>
        <dbReference type="ARBA" id="ARBA00048505"/>
    </source>
</evidence>
<dbReference type="SMART" id="SM00849">
    <property type="entry name" value="Lactamase_B"/>
    <property type="match status" value="1"/>
</dbReference>
<dbReference type="PANTHER" id="PTHR42951:SF9">
    <property type="entry name" value="METAL-DEPENDENT HYDROLASE"/>
    <property type="match status" value="1"/>
</dbReference>
<dbReference type="PANTHER" id="PTHR42951">
    <property type="entry name" value="METALLO-BETA-LACTAMASE DOMAIN-CONTAINING"/>
    <property type="match status" value="1"/>
</dbReference>
<evidence type="ECO:0000313" key="5">
    <source>
        <dbReference type="EMBL" id="UJF31451.1"/>
    </source>
</evidence>
<reference evidence="5 6" key="1">
    <citation type="journal article" date="2024" name="Int. J. Syst. Evol. Microbiol.">
        <title>Paenibacillus hexagrammi sp. nov., a novel bacterium isolated from the gut content of Hexagrammos agrammus.</title>
        <authorList>
            <person name="Jung H.K."/>
            <person name="Kim D.G."/>
            <person name="Zin H."/>
            <person name="Park J."/>
            <person name="Jung H."/>
            <person name="Kim Y.O."/>
            <person name="Kong H.J."/>
            <person name="Kim J.W."/>
            <person name="Kim Y.S."/>
        </authorList>
    </citation>
    <scope>NUCLEOTIDE SEQUENCE [LARGE SCALE GENOMIC DNA]</scope>
    <source>
        <strain evidence="5 6">YPD9-1</strain>
    </source>
</reference>
<proteinExistence type="predicted"/>
<dbReference type="InterPro" id="IPR001279">
    <property type="entry name" value="Metallo-B-lactamas"/>
</dbReference>
<accession>A0ABY3SBZ9</accession>
<feature type="domain" description="Metallo-beta-lactamase" evidence="4">
    <location>
        <begin position="21"/>
        <end position="213"/>
    </location>
</feature>
<dbReference type="SUPFAM" id="SSF56281">
    <property type="entry name" value="Metallo-hydrolase/oxidoreductase"/>
    <property type="match status" value="1"/>
</dbReference>
<comment type="function">
    <text evidence="2">Counteracts the endogenous Pycsar antiviral defense system. Phosphodiesterase that enables metal-dependent hydrolysis of host cyclic nucleotide Pycsar defense signals such as cCMP and cUMP.</text>
</comment>
<dbReference type="Pfam" id="PF00753">
    <property type="entry name" value="Lactamase_B"/>
    <property type="match status" value="1"/>
</dbReference>
<protein>
    <submittedName>
        <fullName evidence="5">MBL fold metallo-hydrolase</fullName>
    </submittedName>
</protein>
<evidence type="ECO:0000256" key="2">
    <source>
        <dbReference type="ARBA" id="ARBA00034301"/>
    </source>
</evidence>
<organism evidence="5 6">
    <name type="scientific">Paenibacillus hexagrammi</name>
    <dbReference type="NCBI Taxonomy" id="2908839"/>
    <lineage>
        <taxon>Bacteria</taxon>
        <taxon>Bacillati</taxon>
        <taxon>Bacillota</taxon>
        <taxon>Bacilli</taxon>
        <taxon>Bacillales</taxon>
        <taxon>Paenibacillaceae</taxon>
        <taxon>Paenibacillus</taxon>
    </lineage>
</organism>
<comment type="catalytic activity">
    <reaction evidence="1">
        <text>3',5'-cyclic CMP + H2O = CMP + H(+)</text>
        <dbReference type="Rhea" id="RHEA:72675"/>
        <dbReference type="ChEBI" id="CHEBI:15377"/>
        <dbReference type="ChEBI" id="CHEBI:15378"/>
        <dbReference type="ChEBI" id="CHEBI:58003"/>
        <dbReference type="ChEBI" id="CHEBI:60377"/>
    </reaction>
    <physiologicalReaction direction="left-to-right" evidence="1">
        <dbReference type="Rhea" id="RHEA:72676"/>
    </physiologicalReaction>
</comment>
<dbReference type="EMBL" id="CP090978">
    <property type="protein sequence ID" value="UJF31451.1"/>
    <property type="molecule type" value="Genomic_DNA"/>
</dbReference>
<evidence type="ECO:0000313" key="6">
    <source>
        <dbReference type="Proteomes" id="UP001649230"/>
    </source>
</evidence>
<gene>
    <name evidence="5" type="ORF">L0M14_16645</name>
</gene>
<dbReference type="InterPro" id="IPR050855">
    <property type="entry name" value="NDM-1-like"/>
</dbReference>
<dbReference type="InterPro" id="IPR036866">
    <property type="entry name" value="RibonucZ/Hydroxyglut_hydro"/>
</dbReference>
<keyword evidence="6" id="KW-1185">Reference proteome</keyword>
<evidence type="ECO:0000256" key="1">
    <source>
        <dbReference type="ARBA" id="ARBA00034221"/>
    </source>
</evidence>
<dbReference type="Proteomes" id="UP001649230">
    <property type="component" value="Chromosome"/>
</dbReference>
<evidence type="ECO:0000259" key="4">
    <source>
        <dbReference type="SMART" id="SM00849"/>
    </source>
</evidence>
<dbReference type="Gene3D" id="3.60.15.10">
    <property type="entry name" value="Ribonuclease Z/Hydroxyacylglutathione hydrolase-like"/>
    <property type="match status" value="1"/>
</dbReference>